<evidence type="ECO:0008006" key="3">
    <source>
        <dbReference type="Google" id="ProtNLM"/>
    </source>
</evidence>
<keyword evidence="2" id="KW-1185">Reference proteome</keyword>
<comment type="caution">
    <text evidence="1">The sequence shown here is derived from an EMBL/GenBank/DDBJ whole genome shotgun (WGS) entry which is preliminary data.</text>
</comment>
<evidence type="ECO:0000313" key="2">
    <source>
        <dbReference type="Proteomes" id="UP001596230"/>
    </source>
</evidence>
<reference evidence="2" key="1">
    <citation type="journal article" date="2019" name="Int. J. Syst. Evol. Microbiol.">
        <title>The Global Catalogue of Microorganisms (GCM) 10K type strain sequencing project: providing services to taxonomists for standard genome sequencing and annotation.</title>
        <authorList>
            <consortium name="The Broad Institute Genomics Platform"/>
            <consortium name="The Broad Institute Genome Sequencing Center for Infectious Disease"/>
            <person name="Wu L."/>
            <person name="Ma J."/>
        </authorList>
    </citation>
    <scope>NUCLEOTIDE SEQUENCE [LARGE SCALE GENOMIC DNA]</scope>
    <source>
        <strain evidence="2">CGMCC 1.18518</strain>
    </source>
</reference>
<accession>A0ABW1VVM2</accession>
<organism evidence="1 2">
    <name type="scientific">Tatumella terrea</name>
    <dbReference type="NCBI Taxonomy" id="419007"/>
    <lineage>
        <taxon>Bacteria</taxon>
        <taxon>Pseudomonadati</taxon>
        <taxon>Pseudomonadota</taxon>
        <taxon>Gammaproteobacteria</taxon>
        <taxon>Enterobacterales</taxon>
        <taxon>Erwiniaceae</taxon>
        <taxon>Tatumella</taxon>
    </lineage>
</organism>
<protein>
    <recommendedName>
        <fullName evidence="3">Transposase</fullName>
    </recommendedName>
</protein>
<name>A0ABW1VVM2_9GAMM</name>
<dbReference type="EMBL" id="JBHSUB010000006">
    <property type="protein sequence ID" value="MFC6377306.1"/>
    <property type="molecule type" value="Genomic_DNA"/>
</dbReference>
<evidence type="ECO:0000313" key="1">
    <source>
        <dbReference type="EMBL" id="MFC6377306.1"/>
    </source>
</evidence>
<gene>
    <name evidence="1" type="ORF">ACFP9W_04230</name>
</gene>
<proteinExistence type="predicted"/>
<sequence length="54" mass="6572">MMQRIFGPIGLTDRRLKRSGLRYLPRKIRYFLSLKQWLEYQLLYPSADNLNRGQ</sequence>
<dbReference type="RefSeq" id="WP_385946663.1">
    <property type="nucleotide sequence ID" value="NZ_JBHSUB010000006.1"/>
</dbReference>
<dbReference type="Proteomes" id="UP001596230">
    <property type="component" value="Unassembled WGS sequence"/>
</dbReference>